<dbReference type="AlphaFoldDB" id="A0A428TMT9"/>
<accession>A0A428TMT9</accession>
<feature type="region of interest" description="Disordered" evidence="1">
    <location>
        <begin position="1"/>
        <end position="23"/>
    </location>
</feature>
<evidence type="ECO:0000313" key="2">
    <source>
        <dbReference type="EMBL" id="RSM03370.1"/>
    </source>
</evidence>
<organism evidence="2 3">
    <name type="scientific">Fusarium ambrosium</name>
    <dbReference type="NCBI Taxonomy" id="131363"/>
    <lineage>
        <taxon>Eukaryota</taxon>
        <taxon>Fungi</taxon>
        <taxon>Dikarya</taxon>
        <taxon>Ascomycota</taxon>
        <taxon>Pezizomycotina</taxon>
        <taxon>Sordariomycetes</taxon>
        <taxon>Hypocreomycetidae</taxon>
        <taxon>Hypocreales</taxon>
        <taxon>Nectriaceae</taxon>
        <taxon>Fusarium</taxon>
        <taxon>Fusarium solani species complex</taxon>
    </lineage>
</organism>
<reference evidence="2 3" key="1">
    <citation type="submission" date="2017-06" db="EMBL/GenBank/DDBJ databases">
        <title>Cmopartive genomic analysis of Ambrosia Fusariam Clade fungi.</title>
        <authorList>
            <person name="Stajich J.E."/>
            <person name="Carrillo J."/>
            <person name="Kijimoto T."/>
            <person name="Eskalen A."/>
            <person name="O'Donnell K."/>
            <person name="Kasson M."/>
        </authorList>
    </citation>
    <scope>NUCLEOTIDE SEQUENCE [LARGE SCALE GENOMIC DNA]</scope>
    <source>
        <strain evidence="2 3">NRRL 20438</strain>
    </source>
</reference>
<proteinExistence type="predicted"/>
<sequence length="351" mass="40952">METEKERKHASPEIHPPSQPDPTLYQQRQSTLFRLPQELRLKIYEYIFSPKRLQWRFRKIGPAARPKNKPRHTLALIQTCRRVRDDLGDSWLSQVHLTFRKPDIMLDMLTELPVSSLSSIRHVRVTAESVLTQPPPGRTRTELYFLSALLKLLPGLRLDTLTVQATSPFLTFAGSEIVDELISGSSGWKELYYITREVTLLGYRNPTVRRHAQPEHWQRMMDDRDGTETKPSVTIRRSPHLIMDDNTTLISEQDTPGNWTDEITLGANPNFNLYEKRKDKRGIMVVVKRGVGVDYQEKEGSPLLEKDIRRDAPGMRWQEIQYIHDPDPHPDSFIDEEFLFAPYRWEPEEDD</sequence>
<feature type="compositionally biased region" description="Basic and acidic residues" evidence="1">
    <location>
        <begin position="1"/>
        <end position="12"/>
    </location>
</feature>
<protein>
    <recommendedName>
        <fullName evidence="4">F-box domain-containing protein</fullName>
    </recommendedName>
</protein>
<evidence type="ECO:0008006" key="4">
    <source>
        <dbReference type="Google" id="ProtNLM"/>
    </source>
</evidence>
<name>A0A428TMT9_9HYPO</name>
<comment type="caution">
    <text evidence="2">The sequence shown here is derived from an EMBL/GenBank/DDBJ whole genome shotgun (WGS) entry which is preliminary data.</text>
</comment>
<evidence type="ECO:0000256" key="1">
    <source>
        <dbReference type="SAM" id="MobiDB-lite"/>
    </source>
</evidence>
<dbReference type="Proteomes" id="UP000288429">
    <property type="component" value="Unassembled WGS sequence"/>
</dbReference>
<gene>
    <name evidence="2" type="ORF">CDV31_010502</name>
</gene>
<keyword evidence="3" id="KW-1185">Reference proteome</keyword>
<dbReference type="EMBL" id="NIZV01000164">
    <property type="protein sequence ID" value="RSM03370.1"/>
    <property type="molecule type" value="Genomic_DNA"/>
</dbReference>
<dbReference type="PANTHER" id="PTHR38790">
    <property type="entry name" value="2EXR DOMAIN-CONTAINING PROTEIN-RELATED"/>
    <property type="match status" value="1"/>
</dbReference>
<evidence type="ECO:0000313" key="3">
    <source>
        <dbReference type="Proteomes" id="UP000288429"/>
    </source>
</evidence>